<proteinExistence type="predicted"/>
<feature type="domain" description="HD/PDEase" evidence="1">
    <location>
        <begin position="24"/>
        <end position="138"/>
    </location>
</feature>
<dbReference type="SUPFAM" id="SSF109604">
    <property type="entry name" value="HD-domain/PDEase-like"/>
    <property type="match status" value="1"/>
</dbReference>
<dbReference type="PANTHER" id="PTHR21174">
    <property type="match status" value="1"/>
</dbReference>
<dbReference type="InterPro" id="IPR009218">
    <property type="entry name" value="HD_phosphohydro"/>
</dbReference>
<evidence type="ECO:0000313" key="3">
    <source>
        <dbReference type="Proteomes" id="UP000317169"/>
    </source>
</evidence>
<dbReference type="PANTHER" id="PTHR21174:SF0">
    <property type="entry name" value="HD PHOSPHOHYDROLASE FAMILY PROTEIN-RELATED"/>
    <property type="match status" value="1"/>
</dbReference>
<gene>
    <name evidence="2" type="ORF">FKR84_11045</name>
</gene>
<evidence type="ECO:0000313" key="2">
    <source>
        <dbReference type="EMBL" id="TQD35400.1"/>
    </source>
</evidence>
<dbReference type="Proteomes" id="UP000317169">
    <property type="component" value="Unassembled WGS sequence"/>
</dbReference>
<accession>A0A507ZD08</accession>
<dbReference type="SMART" id="SM00471">
    <property type="entry name" value="HDc"/>
    <property type="match status" value="1"/>
</dbReference>
<dbReference type="AlphaFoldDB" id="A0A507ZD08"/>
<dbReference type="RefSeq" id="WP_141422374.1">
    <property type="nucleotide sequence ID" value="NZ_VIAR01000012.1"/>
</dbReference>
<dbReference type="InterPro" id="IPR003607">
    <property type="entry name" value="HD/PDEase_dom"/>
</dbReference>
<keyword evidence="3" id="KW-1185">Reference proteome</keyword>
<dbReference type="EMBL" id="VIAR01000012">
    <property type="protein sequence ID" value="TQD35400.1"/>
    <property type="molecule type" value="Genomic_DNA"/>
</dbReference>
<comment type="caution">
    <text evidence="2">The sequence shown here is derived from an EMBL/GenBank/DDBJ whole genome shotgun (WGS) entry which is preliminary data.</text>
</comment>
<organism evidence="2 3">
    <name type="scientific">Haloflavibacter putidus</name>
    <dbReference type="NCBI Taxonomy" id="2576776"/>
    <lineage>
        <taxon>Bacteria</taxon>
        <taxon>Pseudomonadati</taxon>
        <taxon>Bacteroidota</taxon>
        <taxon>Flavobacteriia</taxon>
        <taxon>Flavobacteriales</taxon>
        <taxon>Flavobacteriaceae</taxon>
        <taxon>Haloflavibacter</taxon>
    </lineage>
</organism>
<dbReference type="OrthoDB" id="5728337at2"/>
<protein>
    <submittedName>
        <fullName evidence="2">HD domain-containing protein</fullName>
    </submittedName>
</protein>
<dbReference type="InterPro" id="IPR006674">
    <property type="entry name" value="HD_domain"/>
</dbReference>
<dbReference type="CDD" id="cd00077">
    <property type="entry name" value="HDc"/>
    <property type="match status" value="1"/>
</dbReference>
<evidence type="ECO:0000259" key="1">
    <source>
        <dbReference type="SMART" id="SM00471"/>
    </source>
</evidence>
<name>A0A507ZD08_9FLAO</name>
<sequence>MNSIIAQAKTHCLQLLKESRCKHLAFHNTQHTIDVFSGAKKIGQYEGLTSKELEIVQLAALFHDTGNVDCFQGHENVSAQKAFDYLSEKGLGQERVQEIVACILATKMPQNPQNKLQKVLCDADLAHLGAKDFLQKNKQLRKEWSNQLNLSFSTIEWLELNCNFLKTHRYFTSYGKKILEPQKKRNFVKIKQQMLNPTKEFPV</sequence>
<dbReference type="Gene3D" id="1.10.3210.10">
    <property type="entry name" value="Hypothetical protein af1432"/>
    <property type="match status" value="1"/>
</dbReference>
<reference evidence="2 3" key="1">
    <citation type="submission" date="2019-06" db="EMBL/GenBank/DDBJ databases">
        <title>Flavibacter putida gen. nov., sp. nov., a novel marine bacterium of the family Flavobacteriaceae isolated from coastal seawater.</title>
        <authorList>
            <person name="Feng X."/>
        </authorList>
    </citation>
    <scope>NUCLEOTIDE SEQUENCE [LARGE SCALE GENOMIC DNA]</scope>
    <source>
        <strain evidence="2 3">PLHSN227</strain>
    </source>
</reference>
<dbReference type="Pfam" id="PF01966">
    <property type="entry name" value="HD"/>
    <property type="match status" value="1"/>
</dbReference>